<gene>
    <name evidence="2" type="ORF">EV680_1149</name>
    <name evidence="3" type="ORF">LVJ78_09950</name>
</gene>
<keyword evidence="4" id="KW-1185">Reference proteome</keyword>
<dbReference type="EMBL" id="CP091507">
    <property type="protein sequence ID" value="UOO79005.1"/>
    <property type="molecule type" value="Genomic_DNA"/>
</dbReference>
<organism evidence="3 5">
    <name type="scientific">Uruburuella suis</name>
    <dbReference type="NCBI Taxonomy" id="252130"/>
    <lineage>
        <taxon>Bacteria</taxon>
        <taxon>Pseudomonadati</taxon>
        <taxon>Pseudomonadota</taxon>
        <taxon>Betaproteobacteria</taxon>
        <taxon>Neisseriales</taxon>
        <taxon>Neisseriaceae</taxon>
        <taxon>Uruburuella</taxon>
    </lineage>
</organism>
<sequence>MKKPTTALALSGIMALFSASAFSAALPNEIFQPRGAQTVLADQKSSGGFAAEFSLQAGQNSVQALARQVRNHAQRHGFKVVASAIEPDDADLKFTRRGQALDVSIGRNRHGTIAYKADLDTNPRQSG</sequence>
<reference evidence="3" key="2">
    <citation type="submission" date="2021-12" db="EMBL/GenBank/DDBJ databases">
        <authorList>
            <person name="Veyrier F.J."/>
        </authorList>
    </citation>
    <scope>NUCLEOTIDE SEQUENCE</scope>
    <source>
        <strain evidence="3">1258/02</strain>
    </source>
</reference>
<evidence type="ECO:0000256" key="1">
    <source>
        <dbReference type="SAM" id="SignalP"/>
    </source>
</evidence>
<accession>A0AAE9KGL0</accession>
<evidence type="ECO:0000313" key="2">
    <source>
        <dbReference type="EMBL" id="TCP06018.1"/>
    </source>
</evidence>
<evidence type="ECO:0000313" key="3">
    <source>
        <dbReference type="EMBL" id="UOO79005.1"/>
    </source>
</evidence>
<dbReference type="AlphaFoldDB" id="A0AAE9KGL0"/>
<protein>
    <recommendedName>
        <fullName evidence="6">PepSY domain-containing protein</fullName>
    </recommendedName>
</protein>
<evidence type="ECO:0000313" key="5">
    <source>
        <dbReference type="Proteomes" id="UP000829756"/>
    </source>
</evidence>
<dbReference type="Proteomes" id="UP000829756">
    <property type="component" value="Chromosome"/>
</dbReference>
<feature type="chain" id="PRO_5041921334" description="PepSY domain-containing protein" evidence="1">
    <location>
        <begin position="24"/>
        <end position="127"/>
    </location>
</feature>
<dbReference type="RefSeq" id="WP_132953889.1">
    <property type="nucleotide sequence ID" value="NZ_CALJUB010000120.1"/>
</dbReference>
<feature type="signal peptide" evidence="1">
    <location>
        <begin position="1"/>
        <end position="23"/>
    </location>
</feature>
<reference evidence="2 4" key="1">
    <citation type="submission" date="2019-03" db="EMBL/GenBank/DDBJ databases">
        <title>Genomic Encyclopedia of Type Strains, Phase IV (KMG-IV): sequencing the most valuable type-strain genomes for metagenomic binning, comparative biology and taxonomic classification.</title>
        <authorList>
            <person name="Goeker M."/>
        </authorList>
    </citation>
    <scope>NUCLEOTIDE SEQUENCE [LARGE SCALE GENOMIC DNA]</scope>
    <source>
        <strain evidence="2 4">DSM 17474</strain>
    </source>
</reference>
<dbReference type="KEGG" id="usu:LVJ78_09950"/>
<reference evidence="3" key="3">
    <citation type="journal article" date="2022" name="Res Sq">
        <title>Evolution of multicellular longitudinally dividing oral cavity symbionts (Neisseriaceae).</title>
        <authorList>
            <person name="Nyongesa S."/>
            <person name="Weber P."/>
            <person name="Bernet E."/>
            <person name="Pullido F."/>
            <person name="Nieckarz M."/>
            <person name="Delaby M."/>
            <person name="Nieves C."/>
            <person name="Viehboeck T."/>
            <person name="Krause N."/>
            <person name="Rivera-Millot A."/>
            <person name="Nakamura A."/>
            <person name="Vischer N."/>
            <person name="VanNieuwenhze M."/>
            <person name="Brun Y."/>
            <person name="Cava F."/>
            <person name="Bulgheresi S."/>
            <person name="Veyrier F."/>
        </authorList>
    </citation>
    <scope>NUCLEOTIDE SEQUENCE</scope>
    <source>
        <strain evidence="3">1258/02</strain>
    </source>
</reference>
<dbReference type="Proteomes" id="UP000294721">
    <property type="component" value="Unassembled WGS sequence"/>
</dbReference>
<evidence type="ECO:0000313" key="4">
    <source>
        <dbReference type="Proteomes" id="UP000294721"/>
    </source>
</evidence>
<dbReference type="EMBL" id="SLXE01000014">
    <property type="protein sequence ID" value="TCP06018.1"/>
    <property type="molecule type" value="Genomic_DNA"/>
</dbReference>
<keyword evidence="1" id="KW-0732">Signal</keyword>
<proteinExistence type="predicted"/>
<evidence type="ECO:0008006" key="6">
    <source>
        <dbReference type="Google" id="ProtNLM"/>
    </source>
</evidence>
<name>A0AAE9KGL0_9NEIS</name>